<accession>A0ABD4T1Y8</accession>
<reference evidence="1 2" key="1">
    <citation type="journal article" date="2015" name="Genome Announc.">
        <title>Draft Genome Sequence of Filamentous Marine Cyanobacterium Lyngbya confervoides Strain BDU141951.</title>
        <authorList>
            <person name="Chandrababunaidu M.M."/>
            <person name="Sen D."/>
            <person name="Tripathy S."/>
        </authorList>
    </citation>
    <scope>NUCLEOTIDE SEQUENCE [LARGE SCALE GENOMIC DNA]</scope>
    <source>
        <strain evidence="1 2">BDU141951</strain>
    </source>
</reference>
<dbReference type="EMBL" id="JTHE03000044">
    <property type="protein sequence ID" value="MCM1982776.1"/>
    <property type="molecule type" value="Genomic_DNA"/>
</dbReference>
<name>A0ABD4T1Y8_9CYAN</name>
<dbReference type="Gene3D" id="1.10.1070.20">
    <property type="match status" value="1"/>
</dbReference>
<dbReference type="RefSeq" id="WP_166274758.1">
    <property type="nucleotide sequence ID" value="NZ_JTHE03000044.1"/>
</dbReference>
<evidence type="ECO:0008006" key="3">
    <source>
        <dbReference type="Google" id="ProtNLM"/>
    </source>
</evidence>
<organism evidence="1 2">
    <name type="scientific">Lyngbya confervoides BDU141951</name>
    <dbReference type="NCBI Taxonomy" id="1574623"/>
    <lineage>
        <taxon>Bacteria</taxon>
        <taxon>Bacillati</taxon>
        <taxon>Cyanobacteriota</taxon>
        <taxon>Cyanophyceae</taxon>
        <taxon>Oscillatoriophycideae</taxon>
        <taxon>Oscillatoriales</taxon>
        <taxon>Microcoleaceae</taxon>
        <taxon>Lyngbya</taxon>
    </lineage>
</organism>
<sequence>MLEPFPIIQVAKEAAEAYEEVGTKAKFWFYDEQRGRCLFKKARPNTGEDWSEKVAAELAKMLGLPHASYELATSDGERGTVSPSFIPAGGELSLGNELLSPTIPGYPQTEDSPSQHTVAQVFSILKDSTLELPYGWDVLANITEAPHVFVGYLLLDAWIGNTDRHHENWGVIKLESLTYLAPTYDHASSLGRNLPDSERYGRFKTTDQGFTVQAFVMKGKSCLYRRTTDNRPLKVHAAFLEAAAESC</sequence>
<gene>
    <name evidence="1" type="ORF">QQ91_0008060</name>
</gene>
<protein>
    <recommendedName>
        <fullName evidence="3">HipA-like protein</fullName>
    </recommendedName>
</protein>
<dbReference type="AlphaFoldDB" id="A0ABD4T1Y8"/>
<proteinExistence type="predicted"/>
<keyword evidence="2" id="KW-1185">Reference proteome</keyword>
<evidence type="ECO:0000313" key="1">
    <source>
        <dbReference type="EMBL" id="MCM1982776.1"/>
    </source>
</evidence>
<comment type="caution">
    <text evidence="1">The sequence shown here is derived from an EMBL/GenBank/DDBJ whole genome shotgun (WGS) entry which is preliminary data.</text>
</comment>
<evidence type="ECO:0000313" key="2">
    <source>
        <dbReference type="Proteomes" id="UP000031561"/>
    </source>
</evidence>
<dbReference type="Proteomes" id="UP000031561">
    <property type="component" value="Unassembled WGS sequence"/>
</dbReference>